<organism evidence="7 8">
    <name type="scientific">Candidatus Onthomorpha intestinigallinarum</name>
    <dbReference type="NCBI Taxonomy" id="2840880"/>
    <lineage>
        <taxon>Bacteria</taxon>
        <taxon>Pseudomonadati</taxon>
        <taxon>Bacteroidota</taxon>
        <taxon>Bacteroidia</taxon>
        <taxon>Bacteroidales</taxon>
        <taxon>Candidatus Onthomorpha</taxon>
    </lineage>
</organism>
<keyword evidence="2" id="KW-1003">Cell membrane</keyword>
<feature type="transmembrane region" description="Helical" evidence="6">
    <location>
        <begin position="12"/>
        <end position="33"/>
    </location>
</feature>
<dbReference type="AlphaFoldDB" id="A0A9D1UHP4"/>
<proteinExistence type="predicted"/>
<accession>A0A9D1UHP4</accession>
<evidence type="ECO:0000256" key="2">
    <source>
        <dbReference type="ARBA" id="ARBA00022475"/>
    </source>
</evidence>
<evidence type="ECO:0000256" key="6">
    <source>
        <dbReference type="SAM" id="Phobius"/>
    </source>
</evidence>
<comment type="caution">
    <text evidence="7">The sequence shown here is derived from an EMBL/GenBank/DDBJ whole genome shotgun (WGS) entry which is preliminary data.</text>
</comment>
<dbReference type="Pfam" id="PF03739">
    <property type="entry name" value="LptF_LptG"/>
    <property type="match status" value="1"/>
</dbReference>
<dbReference type="PANTHER" id="PTHR33529:SF6">
    <property type="entry name" value="YJGP_YJGQ FAMILY PERMEASE"/>
    <property type="match status" value="1"/>
</dbReference>
<gene>
    <name evidence="7" type="ORF">IAC47_08035</name>
</gene>
<feature type="transmembrane region" description="Helical" evidence="6">
    <location>
        <begin position="419"/>
        <end position="439"/>
    </location>
</feature>
<dbReference type="Proteomes" id="UP000824267">
    <property type="component" value="Unassembled WGS sequence"/>
</dbReference>
<name>A0A9D1UHP4_9BACT</name>
<comment type="subcellular location">
    <subcellularLocation>
        <location evidence="1">Cell membrane</location>
        <topology evidence="1">Multi-pass membrane protein</topology>
    </subcellularLocation>
</comment>
<evidence type="ECO:0000313" key="8">
    <source>
        <dbReference type="Proteomes" id="UP000824267"/>
    </source>
</evidence>
<dbReference type="InterPro" id="IPR005495">
    <property type="entry name" value="LptG/LptF_permease"/>
</dbReference>
<evidence type="ECO:0000313" key="7">
    <source>
        <dbReference type="EMBL" id="HIW88197.1"/>
    </source>
</evidence>
<feature type="transmembrane region" description="Helical" evidence="6">
    <location>
        <begin position="389"/>
        <end position="407"/>
    </location>
</feature>
<dbReference type="GO" id="GO:0015920">
    <property type="term" value="P:lipopolysaccharide transport"/>
    <property type="evidence" value="ECO:0007669"/>
    <property type="project" value="TreeGrafter"/>
</dbReference>
<evidence type="ECO:0000256" key="1">
    <source>
        <dbReference type="ARBA" id="ARBA00004651"/>
    </source>
</evidence>
<reference evidence="7" key="1">
    <citation type="journal article" date="2021" name="PeerJ">
        <title>Extensive microbial diversity within the chicken gut microbiome revealed by metagenomics and culture.</title>
        <authorList>
            <person name="Gilroy R."/>
            <person name="Ravi A."/>
            <person name="Getino M."/>
            <person name="Pursley I."/>
            <person name="Horton D.L."/>
            <person name="Alikhan N.F."/>
            <person name="Baker D."/>
            <person name="Gharbi K."/>
            <person name="Hall N."/>
            <person name="Watson M."/>
            <person name="Adriaenssens E.M."/>
            <person name="Foster-Nyarko E."/>
            <person name="Jarju S."/>
            <person name="Secka A."/>
            <person name="Antonio M."/>
            <person name="Oren A."/>
            <person name="Chaudhuri R.R."/>
            <person name="La Ragione R."/>
            <person name="Hildebrand F."/>
            <person name="Pallen M.J."/>
        </authorList>
    </citation>
    <scope>NUCLEOTIDE SEQUENCE</scope>
    <source>
        <strain evidence="7">Gambia16-930</strain>
    </source>
</reference>
<evidence type="ECO:0000256" key="3">
    <source>
        <dbReference type="ARBA" id="ARBA00022692"/>
    </source>
</evidence>
<dbReference type="EMBL" id="DXGG01000250">
    <property type="protein sequence ID" value="HIW88197.1"/>
    <property type="molecule type" value="Genomic_DNA"/>
</dbReference>
<reference evidence="7" key="2">
    <citation type="submission" date="2021-04" db="EMBL/GenBank/DDBJ databases">
        <authorList>
            <person name="Gilroy R."/>
        </authorList>
    </citation>
    <scope>NUCLEOTIDE SEQUENCE</scope>
    <source>
        <strain evidence="7">Gambia16-930</strain>
    </source>
</reference>
<feature type="transmembrane region" description="Helical" evidence="6">
    <location>
        <begin position="53"/>
        <end position="78"/>
    </location>
</feature>
<keyword evidence="4 6" id="KW-1133">Transmembrane helix</keyword>
<dbReference type="PANTHER" id="PTHR33529">
    <property type="entry name" value="SLR0882 PROTEIN-RELATED"/>
    <property type="match status" value="1"/>
</dbReference>
<keyword evidence="3 6" id="KW-0812">Transmembrane</keyword>
<feature type="transmembrane region" description="Helical" evidence="6">
    <location>
        <begin position="99"/>
        <end position="117"/>
    </location>
</feature>
<evidence type="ECO:0000256" key="4">
    <source>
        <dbReference type="ARBA" id="ARBA00022989"/>
    </source>
</evidence>
<protein>
    <submittedName>
        <fullName evidence="7">LptF/LptG family permease</fullName>
    </submittedName>
</protein>
<evidence type="ECO:0000256" key="5">
    <source>
        <dbReference type="ARBA" id="ARBA00023136"/>
    </source>
</evidence>
<sequence length="471" mass="53556">MKKLDKLIIKSYLGPLLLTFSLSVFVLLLQFLWMKIEQIVGKGLETTVIIELVVYACATLVPMALPLAILLASIMTIGNFGERYELVAMKSAGLPLFRILRPLIVLSLVLSVFAFFFSNNVIPVANMKLRTILYEVKTKKPTLNIKPNQFYSEIDNYTIRIGSKDKEGKNLKDIIIYDHSEDLGNVNVTIADRGQMYSTNDGNVLIFHLFDGYTFDEDLSGENTMKRPLVRLDFKEQILNFDISNFAYQKTDENRYEGHYKMLNIMDLNRSLDTLQSNSEQFVAGFVRTIGRDLNFNVPTTDYKGNFYDDYSRLDSKKKTEIDNLALSKIEYLESDLSAMKSKIRSDKSYITRYKIELHRKFTLSVACLILFFMGAPLGALIRKGGLGMPVVVSTLAFIVYHILGTMGENAALEGKLPVWLGMWLSSVVFLPLGVFLTMKATSDASVLSAETWTKYFDSFVQKIKERKRKV</sequence>
<dbReference type="GO" id="GO:0043190">
    <property type="term" value="C:ATP-binding cassette (ABC) transporter complex"/>
    <property type="evidence" value="ECO:0007669"/>
    <property type="project" value="TreeGrafter"/>
</dbReference>
<feature type="transmembrane region" description="Helical" evidence="6">
    <location>
        <begin position="362"/>
        <end position="382"/>
    </location>
</feature>
<keyword evidence="5 6" id="KW-0472">Membrane</keyword>